<evidence type="ECO:0000313" key="2">
    <source>
        <dbReference type="Proteomes" id="UP000317243"/>
    </source>
</evidence>
<evidence type="ECO:0008006" key="3">
    <source>
        <dbReference type="Google" id="ProtNLM"/>
    </source>
</evidence>
<comment type="caution">
    <text evidence="1">The sequence shown here is derived from an EMBL/GenBank/DDBJ whole genome shotgun (WGS) entry which is preliminary data.</text>
</comment>
<organism evidence="1 2">
    <name type="scientific">Thalassoglobus neptunius</name>
    <dbReference type="NCBI Taxonomy" id="1938619"/>
    <lineage>
        <taxon>Bacteria</taxon>
        <taxon>Pseudomonadati</taxon>
        <taxon>Planctomycetota</taxon>
        <taxon>Planctomycetia</taxon>
        <taxon>Planctomycetales</taxon>
        <taxon>Planctomycetaceae</taxon>
        <taxon>Thalassoglobus</taxon>
    </lineage>
</organism>
<dbReference type="OrthoDB" id="215101at2"/>
<sequence length="162" mass="19215">MTKSRPTALNQTALALIRRWFDGRPRWLVLSNDNESATRLIEAERLEKESLRESIDREIAWELGLRRRKDYIVSNVPRLHLESPVFQRETCSGKTEERFNVVEFFLVELYGKQGRDELDQKTHVEWWTVDQLLNPSGATLLQERQRTLLEIADILNEERKHE</sequence>
<protein>
    <recommendedName>
        <fullName evidence="3">Nudix hydrolase domain-containing protein</fullName>
    </recommendedName>
</protein>
<keyword evidence="2" id="KW-1185">Reference proteome</keyword>
<dbReference type="Proteomes" id="UP000317243">
    <property type="component" value="Unassembled WGS sequence"/>
</dbReference>
<name>A0A5C5X307_9PLAN</name>
<proteinExistence type="predicted"/>
<evidence type="ECO:0000313" key="1">
    <source>
        <dbReference type="EMBL" id="TWT57457.1"/>
    </source>
</evidence>
<dbReference type="RefSeq" id="WP_146507289.1">
    <property type="nucleotide sequence ID" value="NZ_SIHI01000001.1"/>
</dbReference>
<gene>
    <name evidence="1" type="ORF">KOR42_08180</name>
</gene>
<accession>A0A5C5X307</accession>
<reference evidence="1 2" key="1">
    <citation type="submission" date="2019-02" db="EMBL/GenBank/DDBJ databases">
        <title>Deep-cultivation of Planctomycetes and their phenomic and genomic characterization uncovers novel biology.</title>
        <authorList>
            <person name="Wiegand S."/>
            <person name="Jogler M."/>
            <person name="Boedeker C."/>
            <person name="Pinto D."/>
            <person name="Vollmers J."/>
            <person name="Rivas-Marin E."/>
            <person name="Kohn T."/>
            <person name="Peeters S.H."/>
            <person name="Heuer A."/>
            <person name="Rast P."/>
            <person name="Oberbeckmann S."/>
            <person name="Bunk B."/>
            <person name="Jeske O."/>
            <person name="Meyerdierks A."/>
            <person name="Storesund J.E."/>
            <person name="Kallscheuer N."/>
            <person name="Luecker S."/>
            <person name="Lage O.M."/>
            <person name="Pohl T."/>
            <person name="Merkel B.J."/>
            <person name="Hornburger P."/>
            <person name="Mueller R.-W."/>
            <person name="Bruemmer F."/>
            <person name="Labrenz M."/>
            <person name="Spormann A.M."/>
            <person name="Op Den Camp H."/>
            <person name="Overmann J."/>
            <person name="Amann R."/>
            <person name="Jetten M.S.M."/>
            <person name="Mascher T."/>
            <person name="Medema M.H."/>
            <person name="Devos D.P."/>
            <person name="Kaster A.-K."/>
            <person name="Ovreas L."/>
            <person name="Rohde M."/>
            <person name="Galperin M.Y."/>
            <person name="Jogler C."/>
        </authorList>
    </citation>
    <scope>NUCLEOTIDE SEQUENCE [LARGE SCALE GENOMIC DNA]</scope>
    <source>
        <strain evidence="1 2">KOR42</strain>
    </source>
</reference>
<dbReference type="EMBL" id="SIHI01000001">
    <property type="protein sequence ID" value="TWT57457.1"/>
    <property type="molecule type" value="Genomic_DNA"/>
</dbReference>
<dbReference type="AlphaFoldDB" id="A0A5C5X307"/>